<dbReference type="GO" id="GO:0004176">
    <property type="term" value="F:ATP-dependent peptidase activity"/>
    <property type="evidence" value="ECO:0007669"/>
    <property type="project" value="UniProtKB-UniRule"/>
</dbReference>
<dbReference type="InterPro" id="IPR014721">
    <property type="entry name" value="Ribsml_uS5_D2-typ_fold_subgr"/>
</dbReference>
<dbReference type="InterPro" id="IPR046844">
    <property type="entry name" value="Lon-like_helical"/>
</dbReference>
<reference evidence="5" key="1">
    <citation type="journal article" date="2016" name="Genome Announc.">
        <title>Complete genome sequence of Alkaliphilus metalliredigens strain QYMF, an alkaliphilic and metal-reducing bacterium isolated from borax-contaminated leachate ponds.</title>
        <authorList>
            <person name="Hwang C."/>
            <person name="Copeland A."/>
            <person name="Lucas S."/>
            <person name="Lapidus A."/>
            <person name="Barry K."/>
            <person name="Detter J.C."/>
            <person name="Glavina Del Rio T."/>
            <person name="Hammon N."/>
            <person name="Israni S."/>
            <person name="Dalin E."/>
            <person name="Tice H."/>
            <person name="Pitluck S."/>
            <person name="Chertkov O."/>
            <person name="Brettin T."/>
            <person name="Bruce D."/>
            <person name="Han C."/>
            <person name="Schmutz J."/>
            <person name="Larimer F."/>
            <person name="Land M.L."/>
            <person name="Hauser L."/>
            <person name="Kyrpides N."/>
            <person name="Mikhailova N."/>
            <person name="Ye Q."/>
            <person name="Zhou J."/>
            <person name="Richardson P."/>
            <person name="Fields M.W."/>
        </authorList>
    </citation>
    <scope>NUCLEOTIDE SEQUENCE [LARGE SCALE GENOMIC DNA]</scope>
    <source>
        <strain evidence="5">QYMF</strain>
    </source>
</reference>
<dbReference type="Gene3D" id="3.30.230.10">
    <property type="match status" value="1"/>
</dbReference>
<name>A6TU89_ALKMQ</name>
<dbReference type="Pfam" id="PF20436">
    <property type="entry name" value="LonB_AAA-LID"/>
    <property type="match status" value="1"/>
</dbReference>
<dbReference type="SUPFAM" id="SSF54211">
    <property type="entry name" value="Ribosomal protein S5 domain 2-like"/>
    <property type="match status" value="1"/>
</dbReference>
<dbReference type="Pfam" id="PF13654">
    <property type="entry name" value="AAA_32"/>
    <property type="match status" value="1"/>
</dbReference>
<dbReference type="Pfam" id="PF20437">
    <property type="entry name" value="LonC_helical"/>
    <property type="match status" value="1"/>
</dbReference>
<evidence type="ECO:0000313" key="5">
    <source>
        <dbReference type="Proteomes" id="UP000001572"/>
    </source>
</evidence>
<sequence>MKTYPKLSYQQLKKYCDLTRFKFDKTDEVPCLMGIMGQKTAEAAMEFGLEVEHPSYNIYISGAKGTGRTTYAKEVVEAAAKKKTIPQDWCYVYGLDEDAKIIALNMPAGMGKNFQVDMRELIKDVLTQVPQAFNSEDYDHQRNGILKKFQEQKNKLIQDLSAYANEKQFSVKSTSTGFTFTPLLEGEEASEEEMMALDDESQEELEVRMEEVHQRALSIVTKVKQLERLAKKKLLQLEIKVGLFVVRPLIGDFLDKYKDCEKVMDHIRRVEQDLIENIHRFMAEEDGEIVSISSEIEENDFFKRYMVNLFIDHSKTEGAPVILEFNPTLNNLTGKIEYENVNGNLRTNFLKIKPGAIQSANGGYLIVEARQLLTNPFAWETLKRILQTKEITIENMTSKLGVADGSSFKLEPIPINLKVIMIGSGMLHQLLYQHDDDFEKYFKILVDFQEEMDRSPEHEQQMVQFISCYTQREGTRALDKTGAARVIEYSSRLAGSQKKLSCRFNKVIEIIIEANQWANSNQHEIITERDVNLAIHEKWARLKKYQNKSEEMFKEGKILIDVKGVKVGVINGLSVINMGEYRFGKPSAITTTVSRGKGNIVNIEREANLSGDIYDKGVMILTGFLMERFAQGREFNLTARICFEQSYGGIDGDSASGAELFALLSNMANIPLKQSIAVTGSVNQKGFIQPVGGVTEKVEGFYHLCQKRGLTGNQGVVIPYQNIDDLMLSDEVVSAVRQEKFHMYAIKHINEGIEILTDVPADVVYEAVERRLEKYSRKYKSKKDT</sequence>
<evidence type="ECO:0000256" key="2">
    <source>
        <dbReference type="PROSITE-ProRule" id="PRU01122"/>
    </source>
</evidence>
<dbReference type="PROSITE" id="PS51786">
    <property type="entry name" value="LON_PROTEOLYTIC"/>
    <property type="match status" value="1"/>
</dbReference>
<dbReference type="InterPro" id="IPR027065">
    <property type="entry name" value="Lon_Prtase"/>
</dbReference>
<dbReference type="OrthoDB" id="9758568at2"/>
<protein>
    <recommendedName>
        <fullName evidence="2">endopeptidase La</fullName>
        <ecNumber evidence="2">3.4.21.53</ecNumber>
    </recommendedName>
</protein>
<dbReference type="KEGG" id="amt:Amet_3635"/>
<evidence type="ECO:0000259" key="3">
    <source>
        <dbReference type="PROSITE" id="PS51786"/>
    </source>
</evidence>
<evidence type="ECO:0000313" key="4">
    <source>
        <dbReference type="EMBL" id="ABR49757.1"/>
    </source>
</evidence>
<dbReference type="GO" id="GO:0006508">
    <property type="term" value="P:proteolysis"/>
    <property type="evidence" value="ECO:0007669"/>
    <property type="project" value="UniProtKB-KW"/>
</dbReference>
<dbReference type="GO" id="GO:0004252">
    <property type="term" value="F:serine-type endopeptidase activity"/>
    <property type="evidence" value="ECO:0007669"/>
    <property type="project" value="UniProtKB-UniRule"/>
</dbReference>
<keyword evidence="2" id="KW-0378">Hydrolase</keyword>
<feature type="active site" evidence="2">
    <location>
        <position position="697"/>
    </location>
</feature>
<dbReference type="GO" id="GO:0030163">
    <property type="term" value="P:protein catabolic process"/>
    <property type="evidence" value="ECO:0007669"/>
    <property type="project" value="InterPro"/>
</dbReference>
<dbReference type="Gene3D" id="3.40.50.300">
    <property type="entry name" value="P-loop containing nucleotide triphosphate hydrolases"/>
    <property type="match status" value="1"/>
</dbReference>
<dbReference type="PRINTS" id="PR00830">
    <property type="entry name" value="ENDOLAPTASE"/>
</dbReference>
<dbReference type="HOGENOM" id="CLU_014785_0_1_9"/>
<evidence type="ECO:0000256" key="1">
    <source>
        <dbReference type="ARBA" id="ARBA00022670"/>
    </source>
</evidence>
<dbReference type="SUPFAM" id="SSF52540">
    <property type="entry name" value="P-loop containing nucleoside triphosphate hydrolases"/>
    <property type="match status" value="1"/>
</dbReference>
<proteinExistence type="inferred from homology"/>
<dbReference type="PANTHER" id="PTHR10046">
    <property type="entry name" value="ATP DEPENDENT LON PROTEASE FAMILY MEMBER"/>
    <property type="match status" value="1"/>
</dbReference>
<dbReference type="Pfam" id="PF05362">
    <property type="entry name" value="Lon_C"/>
    <property type="match status" value="1"/>
</dbReference>
<feature type="domain" description="Lon proteolytic" evidence="3">
    <location>
        <begin position="564"/>
        <end position="759"/>
    </location>
</feature>
<dbReference type="InterPro" id="IPR020568">
    <property type="entry name" value="Ribosomal_Su5_D2-typ_SF"/>
</dbReference>
<keyword evidence="1 2" id="KW-0645">Protease</keyword>
<dbReference type="GO" id="GO:0005524">
    <property type="term" value="F:ATP binding"/>
    <property type="evidence" value="ECO:0007669"/>
    <property type="project" value="InterPro"/>
</dbReference>
<dbReference type="InterPro" id="IPR027417">
    <property type="entry name" value="P-loop_NTPase"/>
</dbReference>
<dbReference type="Gene3D" id="1.10.8.60">
    <property type="match status" value="1"/>
</dbReference>
<dbReference type="Proteomes" id="UP000001572">
    <property type="component" value="Chromosome"/>
</dbReference>
<dbReference type="InterPro" id="IPR041699">
    <property type="entry name" value="AAA_32"/>
</dbReference>
<organism evidence="4 5">
    <name type="scientific">Alkaliphilus metalliredigens (strain QYMF)</name>
    <dbReference type="NCBI Taxonomy" id="293826"/>
    <lineage>
        <taxon>Bacteria</taxon>
        <taxon>Bacillati</taxon>
        <taxon>Bacillota</taxon>
        <taxon>Clostridia</taxon>
        <taxon>Peptostreptococcales</taxon>
        <taxon>Natronincolaceae</taxon>
        <taxon>Alkaliphilus</taxon>
    </lineage>
</organism>
<comment type="similarity">
    <text evidence="2">Belongs to the peptidase S16 family.</text>
</comment>
<gene>
    <name evidence="4" type="ordered locus">Amet_3635</name>
</gene>
<keyword evidence="5" id="KW-1185">Reference proteome</keyword>
<dbReference type="RefSeq" id="WP_012064717.1">
    <property type="nucleotide sequence ID" value="NC_009633.1"/>
</dbReference>
<feature type="active site" evidence="2">
    <location>
        <position position="654"/>
    </location>
</feature>
<dbReference type="EC" id="3.4.21.53" evidence="2"/>
<accession>A6TU89</accession>
<comment type="catalytic activity">
    <reaction evidence="2">
        <text>Hydrolysis of proteins in presence of ATP.</text>
        <dbReference type="EC" id="3.4.21.53"/>
    </reaction>
</comment>
<dbReference type="InterPro" id="IPR008269">
    <property type="entry name" value="Lon_proteolytic"/>
</dbReference>
<dbReference type="InterPro" id="IPR046843">
    <property type="entry name" value="LonB_AAA-LID"/>
</dbReference>
<dbReference type="eggNOG" id="COG1067">
    <property type="taxonomic scope" value="Bacteria"/>
</dbReference>
<keyword evidence="2" id="KW-0720">Serine protease</keyword>
<dbReference type="EMBL" id="CP000724">
    <property type="protein sequence ID" value="ABR49757.1"/>
    <property type="molecule type" value="Genomic_DNA"/>
</dbReference>
<dbReference type="AlphaFoldDB" id="A6TU89"/>